<sequence length="193" mass="21363">MGTYRILRQMETRMPGLRVKPGIHDHASPIGVHRVQDRYPSPDLQLGPGGSSPTHSSSSSSITAASPSGVEPQREPPVKAASELGSLRARATVNSKVRSSRKAGRVVLETTQRSGERCQTHPLRVQNRRGLWGSELTSRRGPSKAWELGACLLQHQAFQKPPLRWRLPKGLVHQRTGTQLPRDRKRKRVGDPT</sequence>
<feature type="region of interest" description="Disordered" evidence="1">
    <location>
        <begin position="169"/>
        <end position="193"/>
    </location>
</feature>
<evidence type="ECO:0000313" key="3">
    <source>
        <dbReference type="Proteomes" id="UP001177744"/>
    </source>
</evidence>
<proteinExistence type="predicted"/>
<comment type="caution">
    <text evidence="2">The sequence shown here is derived from an EMBL/GenBank/DDBJ whole genome shotgun (WGS) entry which is preliminary data.</text>
</comment>
<gene>
    <name evidence="2" type="ORF">QTO34_006108</name>
</gene>
<reference evidence="2" key="1">
    <citation type="submission" date="2023-06" db="EMBL/GenBank/DDBJ databases">
        <title>Reference genome for the Northern bat (Eptesicus nilssonii), a most northern bat species.</title>
        <authorList>
            <person name="Laine V.N."/>
            <person name="Pulliainen A.T."/>
            <person name="Lilley T.M."/>
        </authorList>
    </citation>
    <scope>NUCLEOTIDE SEQUENCE</scope>
    <source>
        <strain evidence="2">BLF_Eptnil</strain>
        <tissue evidence="2">Kidney</tissue>
    </source>
</reference>
<name>A0AA40LHF1_CNENI</name>
<keyword evidence="3" id="KW-1185">Reference proteome</keyword>
<dbReference type="EMBL" id="JAULJE010000016">
    <property type="protein sequence ID" value="KAK1333721.1"/>
    <property type="molecule type" value="Genomic_DNA"/>
</dbReference>
<evidence type="ECO:0000256" key="1">
    <source>
        <dbReference type="SAM" id="MobiDB-lite"/>
    </source>
</evidence>
<dbReference type="AlphaFoldDB" id="A0AA40LHF1"/>
<dbReference type="Proteomes" id="UP001177744">
    <property type="component" value="Unassembled WGS sequence"/>
</dbReference>
<protein>
    <submittedName>
        <fullName evidence="2">Uncharacterized protein</fullName>
    </submittedName>
</protein>
<feature type="compositionally biased region" description="Basic residues" evidence="1">
    <location>
        <begin position="183"/>
        <end position="193"/>
    </location>
</feature>
<feature type="region of interest" description="Disordered" evidence="1">
    <location>
        <begin position="33"/>
        <end position="119"/>
    </location>
</feature>
<feature type="compositionally biased region" description="Low complexity" evidence="1">
    <location>
        <begin position="51"/>
        <end position="69"/>
    </location>
</feature>
<organism evidence="2 3">
    <name type="scientific">Cnephaeus nilssonii</name>
    <name type="common">Northern bat</name>
    <name type="synonym">Eptesicus nilssonii</name>
    <dbReference type="NCBI Taxonomy" id="3371016"/>
    <lineage>
        <taxon>Eukaryota</taxon>
        <taxon>Metazoa</taxon>
        <taxon>Chordata</taxon>
        <taxon>Craniata</taxon>
        <taxon>Vertebrata</taxon>
        <taxon>Euteleostomi</taxon>
        <taxon>Mammalia</taxon>
        <taxon>Eutheria</taxon>
        <taxon>Laurasiatheria</taxon>
        <taxon>Chiroptera</taxon>
        <taxon>Yangochiroptera</taxon>
        <taxon>Vespertilionidae</taxon>
        <taxon>Cnephaeus</taxon>
    </lineage>
</organism>
<accession>A0AA40LHF1</accession>
<evidence type="ECO:0000313" key="2">
    <source>
        <dbReference type="EMBL" id="KAK1333721.1"/>
    </source>
</evidence>